<proteinExistence type="predicted"/>
<dbReference type="GeneID" id="22111071"/>
<dbReference type="OrthoDB" id="11276at10239"/>
<dbReference type="EMBL" id="KM507819">
    <property type="protein sequence ID" value="AIT13928.1"/>
    <property type="molecule type" value="Genomic_DNA"/>
</dbReference>
<organism evidence="1 2">
    <name type="scientific">Escherichia phage 121Q</name>
    <dbReference type="NCBI Taxonomy" id="1555202"/>
    <lineage>
        <taxon>Viruses</taxon>
        <taxon>Duplodnaviria</taxon>
        <taxon>Heunggongvirae</taxon>
        <taxon>Uroviricota</taxon>
        <taxon>Caudoviricetes</taxon>
        <taxon>Asteriusvirus</taxon>
        <taxon>Asteriusvirus av121Q</taxon>
    </lineage>
</organism>
<name>A0A097EWY3_9CAUD</name>
<evidence type="ECO:0000313" key="1">
    <source>
        <dbReference type="EMBL" id="AIT13928.1"/>
    </source>
</evidence>
<evidence type="ECO:0000313" key="2">
    <source>
        <dbReference type="Proteomes" id="UP000029889"/>
    </source>
</evidence>
<dbReference type="KEGG" id="vg:22111071"/>
<gene>
    <name evidence="1" type="primary">31</name>
    <name evidence="1" type="ORF">PBI_121Q_31</name>
</gene>
<reference evidence="1 2" key="1">
    <citation type="submission" date="2014-09" db="EMBL/GenBank/DDBJ databases">
        <authorList>
            <person name="Lapin J.S."/>
            <person name="Pope W.H."/>
            <person name="Hua J."/>
            <person name="Ford M.E."/>
            <person name="Conway J.F."/>
            <person name="Hatfull G.F."/>
            <person name="Hendrix R.W."/>
        </authorList>
    </citation>
    <scope>NUCLEOTIDE SEQUENCE [LARGE SCALE GENOMIC DNA]</scope>
</reference>
<accession>A0A097EWY3</accession>
<protein>
    <submittedName>
        <fullName evidence="1">Structural protein</fullName>
    </submittedName>
</protein>
<keyword evidence="2" id="KW-1185">Reference proteome</keyword>
<dbReference type="RefSeq" id="YP_009101625.1">
    <property type="nucleotide sequence ID" value="NC_025447.1"/>
</dbReference>
<sequence>MAQQQIALQQVRTGKQRDLPDALEKGQIGFSTDVGRVFIGLPSSSDPASLVAGRTWTTDPNSGKENVEIITEFSPWRTVSKIINRPFKVDLPQNQESIEVILESESRVFIDYIAYDDTETVLESGTIQLVAAGSNTMIAQSNNTNRTDAIISISFEDPAYDSITGNMQFNIVNSDYLNSGYHIEFVYRGWDKP</sequence>
<dbReference type="Proteomes" id="UP000029889">
    <property type="component" value="Segment"/>
</dbReference>